<dbReference type="AlphaFoldDB" id="A0A4S8LST0"/>
<feature type="region of interest" description="Disordered" evidence="1">
    <location>
        <begin position="33"/>
        <end position="131"/>
    </location>
</feature>
<protein>
    <submittedName>
        <fullName evidence="2">Uncharacterized protein</fullName>
    </submittedName>
</protein>
<dbReference type="Proteomes" id="UP000297245">
    <property type="component" value="Unassembled WGS sequence"/>
</dbReference>
<reference evidence="2 3" key="1">
    <citation type="journal article" date="2019" name="Nat. Ecol. Evol.">
        <title>Megaphylogeny resolves global patterns of mushroom evolution.</title>
        <authorList>
            <person name="Varga T."/>
            <person name="Krizsan K."/>
            <person name="Foldi C."/>
            <person name="Dima B."/>
            <person name="Sanchez-Garcia M."/>
            <person name="Sanchez-Ramirez S."/>
            <person name="Szollosi G.J."/>
            <person name="Szarkandi J.G."/>
            <person name="Papp V."/>
            <person name="Albert L."/>
            <person name="Andreopoulos W."/>
            <person name="Angelini C."/>
            <person name="Antonin V."/>
            <person name="Barry K.W."/>
            <person name="Bougher N.L."/>
            <person name="Buchanan P."/>
            <person name="Buyck B."/>
            <person name="Bense V."/>
            <person name="Catcheside P."/>
            <person name="Chovatia M."/>
            <person name="Cooper J."/>
            <person name="Damon W."/>
            <person name="Desjardin D."/>
            <person name="Finy P."/>
            <person name="Geml J."/>
            <person name="Haridas S."/>
            <person name="Hughes K."/>
            <person name="Justo A."/>
            <person name="Karasinski D."/>
            <person name="Kautmanova I."/>
            <person name="Kiss B."/>
            <person name="Kocsube S."/>
            <person name="Kotiranta H."/>
            <person name="LaButti K.M."/>
            <person name="Lechner B.E."/>
            <person name="Liimatainen K."/>
            <person name="Lipzen A."/>
            <person name="Lukacs Z."/>
            <person name="Mihaltcheva S."/>
            <person name="Morgado L.N."/>
            <person name="Niskanen T."/>
            <person name="Noordeloos M.E."/>
            <person name="Ohm R.A."/>
            <person name="Ortiz-Santana B."/>
            <person name="Ovrebo C."/>
            <person name="Racz N."/>
            <person name="Riley R."/>
            <person name="Savchenko A."/>
            <person name="Shiryaev A."/>
            <person name="Soop K."/>
            <person name="Spirin V."/>
            <person name="Szebenyi C."/>
            <person name="Tomsovsky M."/>
            <person name="Tulloss R.E."/>
            <person name="Uehling J."/>
            <person name="Grigoriev I.V."/>
            <person name="Vagvolgyi C."/>
            <person name="Papp T."/>
            <person name="Martin F.M."/>
            <person name="Miettinen O."/>
            <person name="Hibbett D.S."/>
            <person name="Nagy L.G."/>
        </authorList>
    </citation>
    <scope>NUCLEOTIDE SEQUENCE [LARGE SCALE GENOMIC DNA]</scope>
    <source>
        <strain evidence="2 3">CBS 962.96</strain>
    </source>
</reference>
<evidence type="ECO:0000256" key="1">
    <source>
        <dbReference type="SAM" id="MobiDB-lite"/>
    </source>
</evidence>
<evidence type="ECO:0000313" key="3">
    <source>
        <dbReference type="Proteomes" id="UP000297245"/>
    </source>
</evidence>
<dbReference type="EMBL" id="ML179276">
    <property type="protein sequence ID" value="THU92534.1"/>
    <property type="molecule type" value="Genomic_DNA"/>
</dbReference>
<keyword evidence="3" id="KW-1185">Reference proteome</keyword>
<sequence length="555" mass="61642">MPEYLDSEDPPAYSPNNLHTLALAAVLRNEIDSRPIDIDDSDDEWARRRAPSIDSLPGDITRSWSPQPAGPQLEDDHDPFIPYIPPQPEPTSTTTTPVEKPKKRLGQPRKVPEATPTPSEPPAPVKDATSLEPESVPTFSVGILVQQPDTITKLKGGKTKTTKTPLKVYGPAEVPMDAFWDVFIGIIQQELRLLDPLQLRVDSLYWRFPGAQTTPYPLQSPSNLQQLVKQIANRKANPEKLIDLEMKPPLSTSRPWATEPVSTTGSASTGDAVFVVSDPCVDEDEHSDDLDGPMKKKDFVRDIETRYGPSNNKPCKAPEHSLIPCFVHPKTGLHFDVGFRPRALQWAGKIRLEQDKPVPAVDITWIPIGEGWFSSTHALKPLKKKNTVTADSEESSLVMSTSQAPVPVAPTPTTPAAGEDPFVMQLAQLSATQAQMQMMMMTPMTHMFSAMNTGAQCNTPATPTPAQHQSTTYNDHSHVRLSSPFIDANTLTLSEFCIWYKFDAKIQKQLESLDFQPGDNLEMVKLEDWSAAGFQQLSWRRVTKANKDYRKSLIK</sequence>
<gene>
    <name evidence="2" type="ORF">K435DRAFT_862389</name>
</gene>
<dbReference type="OrthoDB" id="3021483at2759"/>
<accession>A0A4S8LST0</accession>
<proteinExistence type="predicted"/>
<organism evidence="2 3">
    <name type="scientific">Dendrothele bispora (strain CBS 962.96)</name>
    <dbReference type="NCBI Taxonomy" id="1314807"/>
    <lineage>
        <taxon>Eukaryota</taxon>
        <taxon>Fungi</taxon>
        <taxon>Dikarya</taxon>
        <taxon>Basidiomycota</taxon>
        <taxon>Agaricomycotina</taxon>
        <taxon>Agaricomycetes</taxon>
        <taxon>Agaricomycetidae</taxon>
        <taxon>Agaricales</taxon>
        <taxon>Agaricales incertae sedis</taxon>
        <taxon>Dendrothele</taxon>
    </lineage>
</organism>
<evidence type="ECO:0000313" key="2">
    <source>
        <dbReference type="EMBL" id="THU92534.1"/>
    </source>
</evidence>
<name>A0A4S8LST0_DENBC</name>